<gene>
    <name evidence="1" type="ORF">MSAN_00171600</name>
</gene>
<accession>A0A8H6ZJG6</accession>
<evidence type="ECO:0000313" key="2">
    <source>
        <dbReference type="Proteomes" id="UP000623467"/>
    </source>
</evidence>
<protein>
    <submittedName>
        <fullName evidence="1">Uncharacterized protein</fullName>
    </submittedName>
</protein>
<dbReference type="AlphaFoldDB" id="A0A8H6ZJG6"/>
<reference evidence="1" key="1">
    <citation type="submission" date="2020-05" db="EMBL/GenBank/DDBJ databases">
        <title>Mycena genomes resolve the evolution of fungal bioluminescence.</title>
        <authorList>
            <person name="Tsai I.J."/>
        </authorList>
    </citation>
    <scope>NUCLEOTIDE SEQUENCE</scope>
    <source>
        <strain evidence="1">160909Yilan</strain>
    </source>
</reference>
<comment type="caution">
    <text evidence="1">The sequence shown here is derived from an EMBL/GenBank/DDBJ whole genome shotgun (WGS) entry which is preliminary data.</text>
</comment>
<keyword evidence="2" id="KW-1185">Reference proteome</keyword>
<organism evidence="1 2">
    <name type="scientific">Mycena sanguinolenta</name>
    <dbReference type="NCBI Taxonomy" id="230812"/>
    <lineage>
        <taxon>Eukaryota</taxon>
        <taxon>Fungi</taxon>
        <taxon>Dikarya</taxon>
        <taxon>Basidiomycota</taxon>
        <taxon>Agaricomycotina</taxon>
        <taxon>Agaricomycetes</taxon>
        <taxon>Agaricomycetidae</taxon>
        <taxon>Agaricales</taxon>
        <taxon>Marasmiineae</taxon>
        <taxon>Mycenaceae</taxon>
        <taxon>Mycena</taxon>
    </lineage>
</organism>
<dbReference type="Proteomes" id="UP000623467">
    <property type="component" value="Unassembled WGS sequence"/>
</dbReference>
<proteinExistence type="predicted"/>
<dbReference type="OrthoDB" id="6079689at2759"/>
<evidence type="ECO:0000313" key="1">
    <source>
        <dbReference type="EMBL" id="KAF7377496.1"/>
    </source>
</evidence>
<dbReference type="EMBL" id="JACAZH010000001">
    <property type="protein sequence ID" value="KAF7377496.1"/>
    <property type="molecule type" value="Genomic_DNA"/>
</dbReference>
<name>A0A8H6ZJG6_9AGAR</name>
<sequence>MERILKEEVLKEHKIHIHCFTDSPAFPKDFWTGSRICISGLLVRPFPPSLSSSSAGAALSAITTSRSVDIRMRWSG</sequence>